<dbReference type="InterPro" id="IPR024079">
    <property type="entry name" value="MetalloPept_cat_dom_sf"/>
</dbReference>
<dbReference type="PANTHER" id="PTHR11733">
    <property type="entry name" value="ZINC METALLOPROTEASE FAMILY M13 NEPRILYSIN-RELATED"/>
    <property type="match status" value="1"/>
</dbReference>
<dbReference type="PROSITE" id="PS51885">
    <property type="entry name" value="NEPRILYSIN"/>
    <property type="match status" value="1"/>
</dbReference>
<feature type="domain" description="Peptidase M13 C-terminal" evidence="1">
    <location>
        <begin position="398"/>
        <end position="490"/>
    </location>
</feature>
<dbReference type="VEuPathDB" id="VectorBase:HLOH_060758"/>
<keyword evidence="3" id="KW-1185">Reference proteome</keyword>
<dbReference type="GO" id="GO:0005886">
    <property type="term" value="C:plasma membrane"/>
    <property type="evidence" value="ECO:0007669"/>
    <property type="project" value="TreeGrafter"/>
</dbReference>
<dbReference type="OrthoDB" id="6507411at2759"/>
<dbReference type="EMBL" id="JABSTR010000008">
    <property type="protein sequence ID" value="KAH9377474.1"/>
    <property type="molecule type" value="Genomic_DNA"/>
</dbReference>
<dbReference type="GO" id="GO:0016485">
    <property type="term" value="P:protein processing"/>
    <property type="evidence" value="ECO:0007669"/>
    <property type="project" value="TreeGrafter"/>
</dbReference>
<organism evidence="2 3">
    <name type="scientific">Haemaphysalis longicornis</name>
    <name type="common">Bush tick</name>
    <dbReference type="NCBI Taxonomy" id="44386"/>
    <lineage>
        <taxon>Eukaryota</taxon>
        <taxon>Metazoa</taxon>
        <taxon>Ecdysozoa</taxon>
        <taxon>Arthropoda</taxon>
        <taxon>Chelicerata</taxon>
        <taxon>Arachnida</taxon>
        <taxon>Acari</taxon>
        <taxon>Parasitiformes</taxon>
        <taxon>Ixodida</taxon>
        <taxon>Ixodoidea</taxon>
        <taxon>Ixodidae</taxon>
        <taxon>Haemaphysalinae</taxon>
        <taxon>Haemaphysalis</taxon>
    </lineage>
</organism>
<proteinExistence type="predicted"/>
<evidence type="ECO:0000259" key="1">
    <source>
        <dbReference type="Pfam" id="PF01431"/>
    </source>
</evidence>
<evidence type="ECO:0000313" key="2">
    <source>
        <dbReference type="EMBL" id="KAH9377474.1"/>
    </source>
</evidence>
<dbReference type="InterPro" id="IPR000718">
    <property type="entry name" value="Peptidase_M13"/>
</dbReference>
<dbReference type="InterPro" id="IPR018497">
    <property type="entry name" value="Peptidase_M13_C"/>
</dbReference>
<dbReference type="Pfam" id="PF01431">
    <property type="entry name" value="Peptidase_M13"/>
    <property type="match status" value="1"/>
</dbReference>
<reference evidence="2 3" key="1">
    <citation type="journal article" date="2020" name="Cell">
        <title>Large-Scale Comparative Analyses of Tick Genomes Elucidate Their Genetic Diversity and Vector Capacities.</title>
        <authorList>
            <consortium name="Tick Genome and Microbiome Consortium (TIGMIC)"/>
            <person name="Jia N."/>
            <person name="Wang J."/>
            <person name="Shi W."/>
            <person name="Du L."/>
            <person name="Sun Y."/>
            <person name="Zhan W."/>
            <person name="Jiang J.F."/>
            <person name="Wang Q."/>
            <person name="Zhang B."/>
            <person name="Ji P."/>
            <person name="Bell-Sakyi L."/>
            <person name="Cui X.M."/>
            <person name="Yuan T.T."/>
            <person name="Jiang B.G."/>
            <person name="Yang W.F."/>
            <person name="Lam T.T."/>
            <person name="Chang Q.C."/>
            <person name="Ding S.J."/>
            <person name="Wang X.J."/>
            <person name="Zhu J.G."/>
            <person name="Ruan X.D."/>
            <person name="Zhao L."/>
            <person name="Wei J.T."/>
            <person name="Ye R.Z."/>
            <person name="Que T.C."/>
            <person name="Du C.H."/>
            <person name="Zhou Y.H."/>
            <person name="Cheng J.X."/>
            <person name="Dai P.F."/>
            <person name="Guo W.B."/>
            <person name="Han X.H."/>
            <person name="Huang E.J."/>
            <person name="Li L.F."/>
            <person name="Wei W."/>
            <person name="Gao Y.C."/>
            <person name="Liu J.Z."/>
            <person name="Shao H.Z."/>
            <person name="Wang X."/>
            <person name="Wang C.C."/>
            <person name="Yang T.C."/>
            <person name="Huo Q.B."/>
            <person name="Li W."/>
            <person name="Chen H.Y."/>
            <person name="Chen S.E."/>
            <person name="Zhou L.G."/>
            <person name="Ni X.B."/>
            <person name="Tian J.H."/>
            <person name="Sheng Y."/>
            <person name="Liu T."/>
            <person name="Pan Y.S."/>
            <person name="Xia L.Y."/>
            <person name="Li J."/>
            <person name="Zhao F."/>
            <person name="Cao W.C."/>
        </authorList>
    </citation>
    <scope>NUCLEOTIDE SEQUENCE [LARGE SCALE GENOMIC DNA]</scope>
    <source>
        <strain evidence="2">HaeL-2018</strain>
    </source>
</reference>
<evidence type="ECO:0000313" key="3">
    <source>
        <dbReference type="Proteomes" id="UP000821853"/>
    </source>
</evidence>
<name>A0A9J6GQC2_HAELO</name>
<comment type="caution">
    <text evidence="2">The sequence shown here is derived from an EMBL/GenBank/DDBJ whole genome shotgun (WGS) entry which is preliminary data.</text>
</comment>
<dbReference type="SUPFAM" id="SSF55486">
    <property type="entry name" value="Metalloproteases ('zincins'), catalytic domain"/>
    <property type="match status" value="2"/>
</dbReference>
<dbReference type="Proteomes" id="UP000821853">
    <property type="component" value="Unassembled WGS sequence"/>
</dbReference>
<sequence length="497" mass="55846">MELAPLVEVNLGPRKTFQLSLGDLNTTVGSDDVLGAMRTMRRDSSWLGQLAEDVAAFSHKMTALVYSHEPPISHQRLSDADLVLRPFLQVALEGLGRDAGAVRTELGSFIDPLVQLVRETRPETVLNLLGYRLVRHVGLFTPAVVNADLGSAQLSRRRSRCTRVVLEDALTGDAAEYIRYVALQGQLDFDAILSVKTDLKRVLSAKLAILPWMNNQTRKRAQQRLRDLKVRFYLGRYEDSNGSAPVFPVEALPSQALATYQVFREARFKSRMLRFDAVKDNATDPDCTHDARENVLYLRLSSAVETHDIRSPLWPLLQAARLAPMLSRCMLRVLLLPETPPHREAQHRGNRFSAAGSARFNELLACLRAHHTLGRSASTGRGRGTRAVIHSAALEPARNAYDAYVVRLARETSLEQLIGSRDALTTLGWNQLYYVAYARAMCESPDHRGPKEPHIPQRELVNGPLSNDRGFHRAFNCRRGDPMRPEPTCHFWDRPPR</sequence>
<dbReference type="AlphaFoldDB" id="A0A9J6GQC2"/>
<accession>A0A9J6GQC2</accession>
<dbReference type="PANTHER" id="PTHR11733:SF241">
    <property type="entry name" value="GH26575P-RELATED"/>
    <property type="match status" value="1"/>
</dbReference>
<gene>
    <name evidence="2" type="ORF">HPB48_006265</name>
</gene>
<dbReference type="GO" id="GO:0004222">
    <property type="term" value="F:metalloendopeptidase activity"/>
    <property type="evidence" value="ECO:0007669"/>
    <property type="project" value="InterPro"/>
</dbReference>
<protein>
    <recommendedName>
        <fullName evidence="1">Peptidase M13 C-terminal domain-containing protein</fullName>
    </recommendedName>
</protein>
<dbReference type="Gene3D" id="3.40.390.10">
    <property type="entry name" value="Collagenase (Catalytic Domain)"/>
    <property type="match status" value="1"/>
</dbReference>